<organism evidence="1 2">
    <name type="scientific">Caldalkalibacillus uzonensis</name>
    <dbReference type="NCBI Taxonomy" id="353224"/>
    <lineage>
        <taxon>Bacteria</taxon>
        <taxon>Bacillati</taxon>
        <taxon>Bacillota</taxon>
        <taxon>Bacilli</taxon>
        <taxon>Bacillales</taxon>
        <taxon>Bacillaceae</taxon>
        <taxon>Caldalkalibacillus</taxon>
    </lineage>
</organism>
<gene>
    <name evidence="1" type="ORF">J2S00_003302</name>
</gene>
<dbReference type="Proteomes" id="UP001232445">
    <property type="component" value="Unassembled WGS sequence"/>
</dbReference>
<evidence type="ECO:0000313" key="2">
    <source>
        <dbReference type="Proteomes" id="UP001232445"/>
    </source>
</evidence>
<accession>A0ABU0CXN5</accession>
<proteinExistence type="predicted"/>
<keyword evidence="1" id="KW-0946">Virion</keyword>
<reference evidence="1 2" key="1">
    <citation type="submission" date="2023-07" db="EMBL/GenBank/DDBJ databases">
        <title>Genomic Encyclopedia of Type Strains, Phase IV (KMG-IV): sequencing the most valuable type-strain genomes for metagenomic binning, comparative biology and taxonomic classification.</title>
        <authorList>
            <person name="Goeker M."/>
        </authorList>
    </citation>
    <scope>NUCLEOTIDE SEQUENCE [LARGE SCALE GENOMIC DNA]</scope>
    <source>
        <strain evidence="1 2">DSM 17740</strain>
    </source>
</reference>
<protein>
    <submittedName>
        <fullName evidence="1">Spore coat protein B</fullName>
    </submittedName>
</protein>
<evidence type="ECO:0000313" key="1">
    <source>
        <dbReference type="EMBL" id="MDQ0340487.1"/>
    </source>
</evidence>
<name>A0ABU0CXN5_9BACI</name>
<sequence length="168" mass="18914">MSIHGIYLRDKVGKCVAVNGGGPEARSGLLLDVQRDYLALNTKEEGVIYYNLKHIKSLTVIKQSICDKLDTVTPPFIKEFNFTRLLFRLINQTIQINRGGPDKLIGLLTDVTSSHLTVVVGGENITVPIFHIKNVSVVVPKKVEKDIKKEKKDIIKKKKTKKSMKFKK</sequence>
<keyword evidence="2" id="KW-1185">Reference proteome</keyword>
<keyword evidence="1" id="KW-0167">Capsid protein</keyword>
<dbReference type="EMBL" id="JAUSUQ010000014">
    <property type="protein sequence ID" value="MDQ0340487.1"/>
    <property type="molecule type" value="Genomic_DNA"/>
</dbReference>
<dbReference type="RefSeq" id="WP_307342198.1">
    <property type="nucleotide sequence ID" value="NZ_JAUSUQ010000014.1"/>
</dbReference>
<comment type="caution">
    <text evidence="1">The sequence shown here is derived from an EMBL/GenBank/DDBJ whole genome shotgun (WGS) entry which is preliminary data.</text>
</comment>